<dbReference type="PROSITE" id="PS51257">
    <property type="entry name" value="PROKAR_LIPOPROTEIN"/>
    <property type="match status" value="1"/>
</dbReference>
<dbReference type="Gene3D" id="3.20.20.80">
    <property type="entry name" value="Glycosidases"/>
    <property type="match status" value="1"/>
</dbReference>
<keyword evidence="2" id="KW-1185">Reference proteome</keyword>
<evidence type="ECO:0000313" key="1">
    <source>
        <dbReference type="EMBL" id="KQM08985.1"/>
    </source>
</evidence>
<organism evidence="1 2">
    <name type="scientific">Candidatus [Bacteroides] periocalifornicus</name>
    <dbReference type="NCBI Taxonomy" id="1702214"/>
    <lineage>
        <taxon>Bacteria</taxon>
        <taxon>Pseudomonadati</taxon>
        <taxon>Bacteroidota</taxon>
    </lineage>
</organism>
<protein>
    <recommendedName>
        <fullName evidence="3">Glycoside hydrolase family 42 N-terminal domain-containing protein</fullName>
    </recommendedName>
</protein>
<dbReference type="EMBL" id="LIIK01000016">
    <property type="protein sequence ID" value="KQM08985.1"/>
    <property type="molecule type" value="Genomic_DNA"/>
</dbReference>
<reference evidence="1" key="1">
    <citation type="submission" date="2015-08" db="EMBL/GenBank/DDBJ databases">
        <title>Candidatus Bacteriodes Periocalifornicus.</title>
        <authorList>
            <person name="McLean J.S."/>
            <person name="Kelley S."/>
        </authorList>
    </citation>
    <scope>NUCLEOTIDE SEQUENCE [LARGE SCALE GENOMIC DNA]</scope>
    <source>
        <strain evidence="1">12B</strain>
    </source>
</reference>
<dbReference type="PATRIC" id="fig|1702214.3.peg.1655"/>
<dbReference type="Proteomes" id="UP000054172">
    <property type="component" value="Unassembled WGS sequence"/>
</dbReference>
<accession>A0A0Q4B7G3</accession>
<gene>
    <name evidence="1" type="ORF">AL399_04420</name>
</gene>
<dbReference type="STRING" id="1702214.AL399_04420"/>
<sequence length="411" mass="45977">MRSVLFFTLCALLGLAGCCKHDDGGGREPIPYTSQIPMLAWIGIPQGWSIEHYQALRDAGFTHQLLSGYGSLRMVEDALEKSAKVGVKCLVACPEMSTDTEAAIGRLKNHPALAGYTTVDEPKMGDLSRTAAIMRKYQACDPRGISYVNLLSFDTRESVMGAPFNEYFNRATRELPLQMLSCTFYPIVQRDGESERRVNGRWYENLERFSAKARQLQIPLWAFVLTSSFHHSTGGGGYPAPTLSDLRLQIYTNLAYGVQMLQYYTYSTPKEAPHYEAPIMPDGSKRATYDLIRRVNQEVIKLSGVFVGARVVDVWHTGTHLPRGTKALVLPTPFRRLVTGEGGALVSYLENGGRNYLMVVNHSCVKRLAVEIEASAGVREVDAEVCLREVNWDEVRRYELEAGGMRLFAWE</sequence>
<proteinExistence type="predicted"/>
<evidence type="ECO:0008006" key="3">
    <source>
        <dbReference type="Google" id="ProtNLM"/>
    </source>
</evidence>
<dbReference type="AlphaFoldDB" id="A0A0Q4B7G3"/>
<comment type="caution">
    <text evidence="1">The sequence shown here is derived from an EMBL/GenBank/DDBJ whole genome shotgun (WGS) entry which is preliminary data.</text>
</comment>
<evidence type="ECO:0000313" key="2">
    <source>
        <dbReference type="Proteomes" id="UP000054172"/>
    </source>
</evidence>
<name>A0A0Q4B7G3_9BACT</name>